<comment type="caution">
    <text evidence="1">The sequence shown here is derived from an EMBL/GenBank/DDBJ whole genome shotgun (WGS) entry which is preliminary data.</text>
</comment>
<protein>
    <submittedName>
        <fullName evidence="1">Uncharacterized protein</fullName>
    </submittedName>
</protein>
<dbReference type="Proteomes" id="UP000765507">
    <property type="component" value="Unassembled WGS sequence"/>
</dbReference>
<name>A0A8T1RWH9_CHESE</name>
<dbReference type="InterPro" id="IPR013783">
    <property type="entry name" value="Ig-like_fold"/>
</dbReference>
<dbReference type="Gene3D" id="2.60.40.10">
    <property type="entry name" value="Immunoglobulins"/>
    <property type="match status" value="1"/>
</dbReference>
<evidence type="ECO:0000313" key="2">
    <source>
        <dbReference type="Proteomes" id="UP000765507"/>
    </source>
</evidence>
<sequence>MFVFPGDLPAPSLFLDKSLIYVGDTVLYWCLTPSNSPMIFAFLCKDGKEMARKPAVPGKFSFDFPYHVTGQSSGNFSCGYQHKVLHNQVWSSHLSIARYLHVTGEEASISRRITMFPLFGIRNEQIFCLVAYCVNIPETPAPESSPFNGDT</sequence>
<dbReference type="AlphaFoldDB" id="A0A8T1RWH9"/>
<reference evidence="1 2" key="1">
    <citation type="journal article" date="2020" name="G3 (Bethesda)">
        <title>Draft Genome of the Common Snapping Turtle, Chelydra serpentina, a Model for Phenotypic Plasticity in Reptiles.</title>
        <authorList>
            <person name="Das D."/>
            <person name="Singh S.K."/>
            <person name="Bierstedt J."/>
            <person name="Erickson A."/>
            <person name="Galli G.L.J."/>
            <person name="Crossley D.A. 2nd"/>
            <person name="Rhen T."/>
        </authorList>
    </citation>
    <scope>NUCLEOTIDE SEQUENCE [LARGE SCALE GENOMIC DNA]</scope>
    <source>
        <strain evidence="1">KW</strain>
    </source>
</reference>
<organism evidence="1 2">
    <name type="scientific">Chelydra serpentina</name>
    <name type="common">Snapping turtle</name>
    <name type="synonym">Testudo serpentina</name>
    <dbReference type="NCBI Taxonomy" id="8475"/>
    <lineage>
        <taxon>Eukaryota</taxon>
        <taxon>Metazoa</taxon>
        <taxon>Chordata</taxon>
        <taxon>Craniata</taxon>
        <taxon>Vertebrata</taxon>
        <taxon>Euteleostomi</taxon>
        <taxon>Archelosauria</taxon>
        <taxon>Testudinata</taxon>
        <taxon>Testudines</taxon>
        <taxon>Cryptodira</taxon>
        <taxon>Durocryptodira</taxon>
        <taxon>Americhelydia</taxon>
        <taxon>Chelydroidea</taxon>
        <taxon>Chelydridae</taxon>
        <taxon>Chelydra</taxon>
    </lineage>
</organism>
<dbReference type="OrthoDB" id="9428507at2759"/>
<dbReference type="EMBL" id="JAHGAV010002760">
    <property type="protein sequence ID" value="KAG6921096.1"/>
    <property type="molecule type" value="Genomic_DNA"/>
</dbReference>
<evidence type="ECO:0000313" key="1">
    <source>
        <dbReference type="EMBL" id="KAG6921096.1"/>
    </source>
</evidence>
<accession>A0A8T1RWH9</accession>
<proteinExistence type="predicted"/>
<keyword evidence="2" id="KW-1185">Reference proteome</keyword>
<gene>
    <name evidence="1" type="ORF">G0U57_010375</name>
</gene>